<reference evidence="1" key="1">
    <citation type="submission" date="2021-02" db="EMBL/GenBank/DDBJ databases">
        <authorList>
            <person name="Nowell W R."/>
        </authorList>
    </citation>
    <scope>NUCLEOTIDE SEQUENCE</scope>
</reference>
<evidence type="ECO:0000313" key="1">
    <source>
        <dbReference type="EMBL" id="CAF4710181.1"/>
    </source>
</evidence>
<dbReference type="EMBL" id="CAJOBJ010128385">
    <property type="protein sequence ID" value="CAF4710181.1"/>
    <property type="molecule type" value="Genomic_DNA"/>
</dbReference>
<name>A0A8S3AS55_9BILA</name>
<feature type="non-terminal residue" evidence="1">
    <location>
        <position position="57"/>
    </location>
</feature>
<protein>
    <submittedName>
        <fullName evidence="1">Uncharacterized protein</fullName>
    </submittedName>
</protein>
<evidence type="ECO:0000313" key="2">
    <source>
        <dbReference type="Proteomes" id="UP000681720"/>
    </source>
</evidence>
<dbReference type="InterPro" id="IPR035896">
    <property type="entry name" value="AN1-like_Znf"/>
</dbReference>
<dbReference type="AlphaFoldDB" id="A0A8S3AS55"/>
<sequence>MAAAIVKKPCVLCCKGGGVTTCDGCQQTFCIKHIIEHRQELALQLENIGQEHDLFRR</sequence>
<proteinExistence type="predicted"/>
<dbReference type="Proteomes" id="UP000681720">
    <property type="component" value="Unassembled WGS sequence"/>
</dbReference>
<organism evidence="1 2">
    <name type="scientific">Rotaria magnacalcarata</name>
    <dbReference type="NCBI Taxonomy" id="392030"/>
    <lineage>
        <taxon>Eukaryota</taxon>
        <taxon>Metazoa</taxon>
        <taxon>Spiralia</taxon>
        <taxon>Gnathifera</taxon>
        <taxon>Rotifera</taxon>
        <taxon>Eurotatoria</taxon>
        <taxon>Bdelloidea</taxon>
        <taxon>Philodinida</taxon>
        <taxon>Philodinidae</taxon>
        <taxon>Rotaria</taxon>
    </lineage>
</organism>
<dbReference type="SUPFAM" id="SSF118310">
    <property type="entry name" value="AN1-like Zinc finger"/>
    <property type="match status" value="1"/>
</dbReference>
<accession>A0A8S3AS55</accession>
<gene>
    <name evidence="1" type="ORF">GIL414_LOCUS43418</name>
</gene>
<comment type="caution">
    <text evidence="1">The sequence shown here is derived from an EMBL/GenBank/DDBJ whole genome shotgun (WGS) entry which is preliminary data.</text>
</comment>